<keyword evidence="2" id="KW-1185">Reference proteome</keyword>
<evidence type="ECO:0000313" key="2">
    <source>
        <dbReference type="Proteomes" id="UP000070054"/>
    </source>
</evidence>
<protein>
    <submittedName>
        <fullName evidence="1">Uncharacterized protein</fullName>
    </submittedName>
</protein>
<accession>A0A135THI2</accession>
<dbReference type="Proteomes" id="UP000070054">
    <property type="component" value="Unassembled WGS sequence"/>
</dbReference>
<gene>
    <name evidence="1" type="ORF">CNYM01_09438</name>
</gene>
<reference evidence="1 2" key="1">
    <citation type="submission" date="2014-02" db="EMBL/GenBank/DDBJ databases">
        <title>The genome sequence of Colletotrichum nymphaeae SA-01.</title>
        <authorList>
            <person name="Baroncelli R."/>
            <person name="Thon M.R."/>
        </authorList>
    </citation>
    <scope>NUCLEOTIDE SEQUENCE [LARGE SCALE GENOMIC DNA]</scope>
    <source>
        <strain evidence="1 2">SA-01</strain>
    </source>
</reference>
<comment type="caution">
    <text evidence="1">The sequence shown here is derived from an EMBL/GenBank/DDBJ whole genome shotgun (WGS) entry which is preliminary data.</text>
</comment>
<evidence type="ECO:0000313" key="1">
    <source>
        <dbReference type="EMBL" id="KXH47587.1"/>
    </source>
</evidence>
<name>A0A135THI2_9PEZI</name>
<dbReference type="EMBL" id="JEMN01001112">
    <property type="protein sequence ID" value="KXH47587.1"/>
    <property type="molecule type" value="Genomic_DNA"/>
</dbReference>
<organism evidence="1 2">
    <name type="scientific">Colletotrichum nymphaeae SA-01</name>
    <dbReference type="NCBI Taxonomy" id="1460502"/>
    <lineage>
        <taxon>Eukaryota</taxon>
        <taxon>Fungi</taxon>
        <taxon>Dikarya</taxon>
        <taxon>Ascomycota</taxon>
        <taxon>Pezizomycotina</taxon>
        <taxon>Sordariomycetes</taxon>
        <taxon>Hypocreomycetidae</taxon>
        <taxon>Glomerellales</taxon>
        <taxon>Glomerellaceae</taxon>
        <taxon>Colletotrichum</taxon>
        <taxon>Colletotrichum acutatum species complex</taxon>
    </lineage>
</organism>
<proteinExistence type="predicted"/>
<dbReference type="AlphaFoldDB" id="A0A135THI2"/>
<sequence>MANLDGPASHTKSVSAIANPPTIIRDVAGIEQDSQRILGLWRAPAPPAAPAALAPALPALAALAPTK</sequence>